<reference evidence="1" key="1">
    <citation type="submission" date="2024-09" db="EMBL/GenBank/DDBJ databases">
        <title>Black Yeasts Isolated from many extreme environments.</title>
        <authorList>
            <person name="Coleine C."/>
            <person name="Stajich J.E."/>
            <person name="Selbmann L."/>
        </authorList>
    </citation>
    <scope>NUCLEOTIDE SEQUENCE</scope>
    <source>
        <strain evidence="1">CCFEE 5737</strain>
    </source>
</reference>
<feature type="non-terminal residue" evidence="1">
    <location>
        <position position="404"/>
    </location>
</feature>
<name>A0ACC3DLK4_9PEZI</name>
<gene>
    <name evidence="1" type="ORF">LTS18_010456</name>
</gene>
<comment type="caution">
    <text evidence="1">The sequence shown here is derived from an EMBL/GenBank/DDBJ whole genome shotgun (WGS) entry which is preliminary data.</text>
</comment>
<protein>
    <submittedName>
        <fullName evidence="1">Uncharacterized protein</fullName>
    </submittedName>
</protein>
<dbReference type="Proteomes" id="UP001186974">
    <property type="component" value="Unassembled WGS sequence"/>
</dbReference>
<evidence type="ECO:0000313" key="2">
    <source>
        <dbReference type="Proteomes" id="UP001186974"/>
    </source>
</evidence>
<dbReference type="EMBL" id="JAWDJW010002926">
    <property type="protein sequence ID" value="KAK3077372.1"/>
    <property type="molecule type" value="Genomic_DNA"/>
</dbReference>
<sequence length="404" mass="45690">MANLAGNINVGRKPLDIPRLMKEAANFEYDAQIPLRYWLRTADVIQKQAQSYSRSGDEQDEYLFLMRHALLVLEKLSQHDERKLPENRLGLQAANKQVKANIGRMEALKPGINKRYERYQGIMAQREAERRKWEQEHGVDALARSTKRLSLEGRRESQGDLFGEKHALDANEHEDMVRKLAHRDIRRRRGGLNEARQASRQAPQEEVDDLADRIIQARKAGDETFINRNGERSPGGSTFKPAMSYPSVPKKSNHEAWEATATSSSRSVAKRAGPPTRPPKGFAFEQMAPPRLGKFFDSEPSQPPRPSKVLEDGFSQQLADTPSRADTPNNELDPRAYTIKPSAFTESGNPLRTLHISPNLRKEFLRIAQSNTSRNLETCGILCGMLTSNAFFVTHLIIPEQEST</sequence>
<keyword evidence="2" id="KW-1185">Reference proteome</keyword>
<organism evidence="1 2">
    <name type="scientific">Coniosporium uncinatum</name>
    <dbReference type="NCBI Taxonomy" id="93489"/>
    <lineage>
        <taxon>Eukaryota</taxon>
        <taxon>Fungi</taxon>
        <taxon>Dikarya</taxon>
        <taxon>Ascomycota</taxon>
        <taxon>Pezizomycotina</taxon>
        <taxon>Dothideomycetes</taxon>
        <taxon>Dothideomycetes incertae sedis</taxon>
        <taxon>Coniosporium</taxon>
    </lineage>
</organism>
<proteinExistence type="predicted"/>
<accession>A0ACC3DLK4</accession>
<evidence type="ECO:0000313" key="1">
    <source>
        <dbReference type="EMBL" id="KAK3077372.1"/>
    </source>
</evidence>